<dbReference type="InterPro" id="IPR019653">
    <property type="entry name" value="T4_endoribonuclease_RegB"/>
</dbReference>
<name>A0A2U7NBS7_9CAUD</name>
<dbReference type="Pfam" id="PF10715">
    <property type="entry name" value="REGB_T4"/>
    <property type="match status" value="1"/>
</dbReference>
<organism evidence="1 2">
    <name type="scientific">Pseudomonas phage PspYZU05</name>
    <dbReference type="NCBI Taxonomy" id="1983556"/>
    <lineage>
        <taxon>Viruses</taxon>
        <taxon>Duplodnaviria</taxon>
        <taxon>Heunggongvirae</taxon>
        <taxon>Uroviricota</taxon>
        <taxon>Caudoviricetes</taxon>
        <taxon>Pantevenvirales</taxon>
        <taxon>Straboviridae</taxon>
        <taxon>Jiangsuvirus</taxon>
        <taxon>Jiangsuvirus pspyzu05</taxon>
    </lineage>
</organism>
<reference evidence="1 2" key="1">
    <citation type="submission" date="2017-04" db="EMBL/GenBank/DDBJ databases">
        <title>Isolation of lytic bacteriophages infecting Pseudomonas strains for biocontrol of fish and shrimp spoilage during chilled storage.</title>
        <authorList>
            <person name="Yang Z."/>
            <person name="Tao X."/>
            <person name="Gao L."/>
            <person name="Rao S."/>
        </authorList>
    </citation>
    <scope>NUCLEOTIDE SEQUENCE [LARGE SCALE GENOMIC DNA]</scope>
</reference>
<accession>A0A2U7NBS7</accession>
<keyword evidence="2" id="KW-1185">Reference proteome</keyword>
<dbReference type="EMBL" id="KY971610">
    <property type="protein sequence ID" value="ASD52049.1"/>
    <property type="molecule type" value="Genomic_DNA"/>
</dbReference>
<sequence>MQTQPMHLYRSKLRRVFEVEFKRINKLIKENCEKESCQSFFIKYSPHLFDRIIDWEIDVDDIFRLFYKVTDNVHLVHEFLEIPDSESRPLRLEITDGTLWLGLTLSKRSEIVKHSTQTLQCRTVIKNPNRLQGRISTHVIKLEQR</sequence>
<proteinExistence type="predicted"/>
<gene>
    <name evidence="1" type="ORF">PspYZU05_97</name>
</gene>
<keyword evidence="1" id="KW-0540">Nuclease</keyword>
<dbReference type="Proteomes" id="UP000247773">
    <property type="component" value="Genome"/>
</dbReference>
<dbReference type="GO" id="GO:0004519">
    <property type="term" value="F:endonuclease activity"/>
    <property type="evidence" value="ECO:0007669"/>
    <property type="project" value="UniProtKB-KW"/>
</dbReference>
<protein>
    <submittedName>
        <fullName evidence="1">Site-specific RNA endonuclease</fullName>
    </submittedName>
</protein>
<keyword evidence="1" id="KW-0255">Endonuclease</keyword>
<keyword evidence="1" id="KW-0378">Hydrolase</keyword>
<evidence type="ECO:0000313" key="1">
    <source>
        <dbReference type="EMBL" id="ASD52049.1"/>
    </source>
</evidence>
<evidence type="ECO:0000313" key="2">
    <source>
        <dbReference type="Proteomes" id="UP000247773"/>
    </source>
</evidence>